<evidence type="ECO:0000313" key="3">
    <source>
        <dbReference type="Proteomes" id="UP000317171"/>
    </source>
</evidence>
<protein>
    <submittedName>
        <fullName evidence="2">Calcineurin-like phosphoesterase</fullName>
    </submittedName>
</protein>
<dbReference type="EMBL" id="CP036269">
    <property type="protein sequence ID" value="QDT43274.1"/>
    <property type="molecule type" value="Genomic_DNA"/>
</dbReference>
<dbReference type="RefSeq" id="WP_145217819.1">
    <property type="nucleotide sequence ID" value="NZ_CP036269.1"/>
</dbReference>
<dbReference type="PANTHER" id="PTHR30337">
    <property type="entry name" value="COMPONENT OF ATP-DEPENDENT DSDNA EXONUCLEASE"/>
    <property type="match status" value="1"/>
</dbReference>
<keyword evidence="3" id="KW-1185">Reference proteome</keyword>
<dbReference type="Pfam" id="PF00149">
    <property type="entry name" value="Metallophos"/>
    <property type="match status" value="1"/>
</dbReference>
<evidence type="ECO:0000259" key="1">
    <source>
        <dbReference type="Pfam" id="PF00149"/>
    </source>
</evidence>
<dbReference type="GO" id="GO:0016787">
    <property type="term" value="F:hydrolase activity"/>
    <property type="evidence" value="ECO:0007669"/>
    <property type="project" value="InterPro"/>
</dbReference>
<dbReference type="InterPro" id="IPR050535">
    <property type="entry name" value="DNA_Repair-Maintenance_Comp"/>
</dbReference>
<accession>A0A517RHC2</accession>
<dbReference type="AlphaFoldDB" id="A0A517RHC2"/>
<gene>
    <name evidence="2" type="ORF">Pan241w_33740</name>
</gene>
<dbReference type="Gene3D" id="3.60.21.10">
    <property type="match status" value="1"/>
</dbReference>
<dbReference type="InterPro" id="IPR004843">
    <property type="entry name" value="Calcineurin-like_PHP"/>
</dbReference>
<feature type="domain" description="Calcineurin-like phosphoesterase" evidence="1">
    <location>
        <begin position="9"/>
        <end position="190"/>
    </location>
</feature>
<dbReference type="OrthoDB" id="5448289at2"/>
<dbReference type="Proteomes" id="UP000317171">
    <property type="component" value="Chromosome"/>
</dbReference>
<dbReference type="SUPFAM" id="SSF56300">
    <property type="entry name" value="Metallo-dependent phosphatases"/>
    <property type="match status" value="1"/>
</dbReference>
<sequence>MERDEYRGVLLIGDPHIEGRVPGFRKDDYPQVVLEKLRWCLKTAEEQQLLPVILGDLFHVPRDNQNWLLYELLALFESPVYGIYGNHDCRENQLNEHDTLSLLVQAGKYRLLSEETPWRGTMAGRSVMIGGTSWGRKLPKTIDVGEEDETPLVIWVSHHDLIVPDYEEQGHFKPYEIEGVDYVVNGHIHRTLEDVIKGQTTWVTPGNIIRRSRSDASRAHIPSVLKLEVTTHGWERSVIEVPHQVFDEVFYEEVLEETEEGVPSAFISGLADLQARKTETGAGLQLFLKKNLEQFEPSIADEIRKLASEVSKDVVQ</sequence>
<reference evidence="2 3" key="1">
    <citation type="submission" date="2019-02" db="EMBL/GenBank/DDBJ databases">
        <title>Deep-cultivation of Planctomycetes and their phenomic and genomic characterization uncovers novel biology.</title>
        <authorList>
            <person name="Wiegand S."/>
            <person name="Jogler M."/>
            <person name="Boedeker C."/>
            <person name="Pinto D."/>
            <person name="Vollmers J."/>
            <person name="Rivas-Marin E."/>
            <person name="Kohn T."/>
            <person name="Peeters S.H."/>
            <person name="Heuer A."/>
            <person name="Rast P."/>
            <person name="Oberbeckmann S."/>
            <person name="Bunk B."/>
            <person name="Jeske O."/>
            <person name="Meyerdierks A."/>
            <person name="Storesund J.E."/>
            <person name="Kallscheuer N."/>
            <person name="Luecker S."/>
            <person name="Lage O.M."/>
            <person name="Pohl T."/>
            <person name="Merkel B.J."/>
            <person name="Hornburger P."/>
            <person name="Mueller R.-W."/>
            <person name="Bruemmer F."/>
            <person name="Labrenz M."/>
            <person name="Spormann A.M."/>
            <person name="Op den Camp H."/>
            <person name="Overmann J."/>
            <person name="Amann R."/>
            <person name="Jetten M.S.M."/>
            <person name="Mascher T."/>
            <person name="Medema M.H."/>
            <person name="Devos D.P."/>
            <person name="Kaster A.-K."/>
            <person name="Ovreas L."/>
            <person name="Rohde M."/>
            <person name="Galperin M.Y."/>
            <person name="Jogler C."/>
        </authorList>
    </citation>
    <scope>NUCLEOTIDE SEQUENCE [LARGE SCALE GENOMIC DNA]</scope>
    <source>
        <strain evidence="2 3">Pan241w</strain>
    </source>
</reference>
<organism evidence="2 3">
    <name type="scientific">Gimesia alba</name>
    <dbReference type="NCBI Taxonomy" id="2527973"/>
    <lineage>
        <taxon>Bacteria</taxon>
        <taxon>Pseudomonadati</taxon>
        <taxon>Planctomycetota</taxon>
        <taxon>Planctomycetia</taxon>
        <taxon>Planctomycetales</taxon>
        <taxon>Planctomycetaceae</taxon>
        <taxon>Gimesia</taxon>
    </lineage>
</organism>
<proteinExistence type="predicted"/>
<name>A0A517RHC2_9PLAN</name>
<dbReference type="InterPro" id="IPR029052">
    <property type="entry name" value="Metallo-depent_PP-like"/>
</dbReference>
<dbReference type="KEGG" id="gaz:Pan241w_33740"/>
<evidence type="ECO:0000313" key="2">
    <source>
        <dbReference type="EMBL" id="QDT43274.1"/>
    </source>
</evidence>